<organism evidence="3 4">
    <name type="scientific">Dyella flagellata</name>
    <dbReference type="NCBI Taxonomy" id="1867833"/>
    <lineage>
        <taxon>Bacteria</taxon>
        <taxon>Pseudomonadati</taxon>
        <taxon>Pseudomonadota</taxon>
        <taxon>Gammaproteobacteria</taxon>
        <taxon>Lysobacterales</taxon>
        <taxon>Rhodanobacteraceae</taxon>
        <taxon>Dyella</taxon>
    </lineage>
</organism>
<evidence type="ECO:0000256" key="2">
    <source>
        <dbReference type="ARBA" id="ARBA00023002"/>
    </source>
</evidence>
<dbReference type="Proteomes" id="UP001156627">
    <property type="component" value="Unassembled WGS sequence"/>
</dbReference>
<dbReference type="PANTHER" id="PTHR43669:SF3">
    <property type="entry name" value="ALCOHOL DEHYDROGENASE, PUTATIVE (AFU_ORTHOLOGUE AFUA_3G03445)-RELATED"/>
    <property type="match status" value="1"/>
</dbReference>
<comment type="similarity">
    <text evidence="1">Belongs to the short-chain dehydrogenases/reductases (SDR) family.</text>
</comment>
<dbReference type="InterPro" id="IPR002347">
    <property type="entry name" value="SDR_fam"/>
</dbReference>
<dbReference type="Gene3D" id="3.40.50.720">
    <property type="entry name" value="NAD(P)-binding Rossmann-like Domain"/>
    <property type="match status" value="1"/>
</dbReference>
<dbReference type="InterPro" id="IPR036291">
    <property type="entry name" value="NAD(P)-bd_dom_sf"/>
</dbReference>
<dbReference type="PANTHER" id="PTHR43669">
    <property type="entry name" value="5-KETO-D-GLUCONATE 5-REDUCTASE"/>
    <property type="match status" value="1"/>
</dbReference>
<reference evidence="4" key="1">
    <citation type="journal article" date="2019" name="Int. J. Syst. Evol. Microbiol.">
        <title>The Global Catalogue of Microorganisms (GCM) 10K type strain sequencing project: providing services to taxonomists for standard genome sequencing and annotation.</title>
        <authorList>
            <consortium name="The Broad Institute Genomics Platform"/>
            <consortium name="The Broad Institute Genome Sequencing Center for Infectious Disease"/>
            <person name="Wu L."/>
            <person name="Ma J."/>
        </authorList>
    </citation>
    <scope>NUCLEOTIDE SEQUENCE [LARGE SCALE GENOMIC DNA]</scope>
    <source>
        <strain evidence="4">NBRC 111981</strain>
    </source>
</reference>
<proteinExistence type="inferred from homology"/>
<dbReference type="Pfam" id="PF13561">
    <property type="entry name" value="adh_short_C2"/>
    <property type="match status" value="1"/>
</dbReference>
<sequence length="297" mass="30508">MTAPIPTTPTLILNPCPGANVDLGLQDRVALIAGGSAGLGFAIAHELVREGAHVAICGRNADRLAAAERNLRALGKGRVLSARVDVRDDDAIRAWVDGVAAELGRLDIVVTNNGGPPSGPPLRFAIDAYRDATQTSLFPAIQLALAALPHLRARGWGRLLMIASETVVRTVPDYTLSGVARAGLVRFAQGLVAELGASGVTVNVLAPAYLRTGPVERLAAQLAPRYAGDHEASVRAQASHIPLGRIGDPAEFAALAAFLASDRAGFITGTVQLVDGGACAAGGLPDHLAAVDPTAVT</sequence>
<evidence type="ECO:0000313" key="4">
    <source>
        <dbReference type="Proteomes" id="UP001156627"/>
    </source>
</evidence>
<name>A0ABQ5X804_9GAMM</name>
<comment type="caution">
    <text evidence="3">The sequence shown here is derived from an EMBL/GenBank/DDBJ whole genome shotgun (WGS) entry which is preliminary data.</text>
</comment>
<keyword evidence="4" id="KW-1185">Reference proteome</keyword>
<dbReference type="SUPFAM" id="SSF51735">
    <property type="entry name" value="NAD(P)-binding Rossmann-fold domains"/>
    <property type="match status" value="1"/>
</dbReference>
<dbReference type="EMBL" id="BSOA01000010">
    <property type="protein sequence ID" value="GLQ87725.1"/>
    <property type="molecule type" value="Genomic_DNA"/>
</dbReference>
<gene>
    <name evidence="3" type="ORF">GCM10007898_12920</name>
</gene>
<dbReference type="PRINTS" id="PR00081">
    <property type="entry name" value="GDHRDH"/>
</dbReference>
<protein>
    <submittedName>
        <fullName evidence="3">Short-chain dehydrogenase</fullName>
    </submittedName>
</protein>
<accession>A0ABQ5X804</accession>
<keyword evidence="2" id="KW-0560">Oxidoreductase</keyword>
<evidence type="ECO:0000313" key="3">
    <source>
        <dbReference type="EMBL" id="GLQ87725.1"/>
    </source>
</evidence>
<evidence type="ECO:0000256" key="1">
    <source>
        <dbReference type="ARBA" id="ARBA00006484"/>
    </source>
</evidence>